<dbReference type="GO" id="GO:0005886">
    <property type="term" value="C:plasma membrane"/>
    <property type="evidence" value="ECO:0007669"/>
    <property type="project" value="UniProtKB-SubCell"/>
</dbReference>
<keyword evidence="5 6" id="KW-0472">Membrane</keyword>
<evidence type="ECO:0000256" key="2">
    <source>
        <dbReference type="ARBA" id="ARBA00022475"/>
    </source>
</evidence>
<dbReference type="PANTHER" id="PTHR30250">
    <property type="entry name" value="PST FAMILY PREDICTED COLANIC ACID TRANSPORTER"/>
    <property type="match status" value="1"/>
</dbReference>
<evidence type="ECO:0000256" key="4">
    <source>
        <dbReference type="ARBA" id="ARBA00022989"/>
    </source>
</evidence>
<evidence type="ECO:0000313" key="8">
    <source>
        <dbReference type="Proteomes" id="UP000016842"/>
    </source>
</evidence>
<keyword evidence="2" id="KW-1003">Cell membrane</keyword>
<dbReference type="PANTHER" id="PTHR30250:SF11">
    <property type="entry name" value="O-ANTIGEN TRANSPORTER-RELATED"/>
    <property type="match status" value="1"/>
</dbReference>
<feature type="transmembrane region" description="Helical" evidence="6">
    <location>
        <begin position="187"/>
        <end position="205"/>
    </location>
</feature>
<sequence length="423" mass="46098">MIAKALRKLSGNNAGIVRDYLSLFSGSAGRLVVSLVYFIALANTLPTGDFGIFATASGTGVVLSRIVSLGFSSPLYRISTVKPRLLGIYTAGFLVAILVSLPLFALASWLVYFVFFSRDISFLPFAVVVFAEALFWRSTEIVIIVNNGLRRFGISAGLVIFGTATRAVAALLFMWLASAHDIAHWAWWYAAANGGVALLAALRFYPSIRLRFRPSLYMRRLSDAIAVMGAELLFYIQAELDKLLVLTVGGPATAGGLYAIIMRLVDLTALPVRSFNMMLVQKLMRAPDMLSSLRIRAGLELAVFSVSVAGLGAMVVFLQIFPNALGSSVAPIVGLLPLVLLVPGFRNLIEYQTEILYARGQSGLRTLSMVLMTAAKAFFVWLLLVNYADSHDWILGLNIVFGGLYLLSLVFTYSSIRLPAKRI</sequence>
<evidence type="ECO:0000256" key="6">
    <source>
        <dbReference type="SAM" id="Phobius"/>
    </source>
</evidence>
<comment type="subcellular location">
    <subcellularLocation>
        <location evidence="1">Cell membrane</location>
        <topology evidence="1">Multi-pass membrane protein</topology>
    </subcellularLocation>
</comment>
<reference evidence="7 8" key="1">
    <citation type="journal article" date="2014" name="FEMS Microbiol. Lett.">
        <title>Genome sequencing analysis reveals virulence-related gene content of Ochrobactrum intermedium strain 229E, a urease-positive strain isolated from the human gastric niche.</title>
        <authorList>
            <person name="Kulkarni G.J."/>
            <person name="Shetty S."/>
            <person name="Dharne M.S."/>
            <person name="Shouche Y.S."/>
        </authorList>
    </citation>
    <scope>NUCLEOTIDE SEQUENCE [LARGE SCALE GENOMIC DNA]</scope>
    <source>
        <strain evidence="7 8">229E</strain>
    </source>
</reference>
<protein>
    <submittedName>
        <fullName evidence="7">Transporter</fullName>
    </submittedName>
</protein>
<accession>U4V6S8</accession>
<evidence type="ECO:0000256" key="1">
    <source>
        <dbReference type="ARBA" id="ARBA00004651"/>
    </source>
</evidence>
<feature type="transmembrane region" description="Helical" evidence="6">
    <location>
        <begin position="20"/>
        <end position="40"/>
    </location>
</feature>
<dbReference type="Proteomes" id="UP000016842">
    <property type="component" value="Unassembled WGS sequence"/>
</dbReference>
<dbReference type="InterPro" id="IPR050833">
    <property type="entry name" value="Poly_Biosynth_Transport"/>
</dbReference>
<keyword evidence="4 6" id="KW-1133">Transmembrane helix</keyword>
<feature type="transmembrane region" description="Helical" evidence="6">
    <location>
        <begin position="297"/>
        <end position="318"/>
    </location>
</feature>
<feature type="transmembrane region" description="Helical" evidence="6">
    <location>
        <begin position="122"/>
        <end position="145"/>
    </location>
</feature>
<feature type="transmembrane region" description="Helical" evidence="6">
    <location>
        <begin position="366"/>
        <end position="387"/>
    </location>
</feature>
<evidence type="ECO:0000256" key="3">
    <source>
        <dbReference type="ARBA" id="ARBA00022692"/>
    </source>
</evidence>
<feature type="transmembrane region" description="Helical" evidence="6">
    <location>
        <begin position="217"/>
        <end position="236"/>
    </location>
</feature>
<feature type="transmembrane region" description="Helical" evidence="6">
    <location>
        <begin position="324"/>
        <end position="345"/>
    </location>
</feature>
<keyword evidence="3 6" id="KW-0812">Transmembrane</keyword>
<feature type="transmembrane region" description="Helical" evidence="6">
    <location>
        <begin position="393"/>
        <end position="413"/>
    </location>
</feature>
<feature type="transmembrane region" description="Helical" evidence="6">
    <location>
        <begin position="52"/>
        <end position="76"/>
    </location>
</feature>
<comment type="caution">
    <text evidence="7">The sequence shown here is derived from an EMBL/GenBank/DDBJ whole genome shotgun (WGS) entry which is preliminary data.</text>
</comment>
<evidence type="ECO:0000256" key="5">
    <source>
        <dbReference type="ARBA" id="ARBA00023136"/>
    </source>
</evidence>
<feature type="transmembrane region" description="Helical" evidence="6">
    <location>
        <begin position="152"/>
        <end position="175"/>
    </location>
</feature>
<name>U4V6S8_9HYPH</name>
<organism evidence="7 8">
    <name type="scientific">Brucella intermedia 229E</name>
    <dbReference type="NCBI Taxonomy" id="1337887"/>
    <lineage>
        <taxon>Bacteria</taxon>
        <taxon>Pseudomonadati</taxon>
        <taxon>Pseudomonadota</taxon>
        <taxon>Alphaproteobacteria</taxon>
        <taxon>Hyphomicrobiales</taxon>
        <taxon>Brucellaceae</taxon>
        <taxon>Brucella/Ochrobactrum group</taxon>
        <taxon>Brucella</taxon>
    </lineage>
</organism>
<feature type="transmembrane region" description="Helical" evidence="6">
    <location>
        <begin position="88"/>
        <end position="116"/>
    </location>
</feature>
<evidence type="ECO:0000313" key="7">
    <source>
        <dbReference type="EMBL" id="ERM01705.1"/>
    </source>
</evidence>
<gene>
    <name evidence="7" type="ORF">Q644_20425</name>
</gene>
<dbReference type="AlphaFoldDB" id="U4V6S8"/>
<dbReference type="EMBL" id="ASXJ01000141">
    <property type="protein sequence ID" value="ERM01705.1"/>
    <property type="molecule type" value="Genomic_DNA"/>
</dbReference>
<proteinExistence type="predicted"/>
<dbReference type="PATRIC" id="fig|1337887.3.peg.2717"/>